<protein>
    <submittedName>
        <fullName evidence="1">Uncharacterized protein</fullName>
    </submittedName>
</protein>
<gene>
    <name evidence="1" type="ORF">CB5_LOCUS10695</name>
</gene>
<dbReference type="EMBL" id="LR862146">
    <property type="protein sequence ID" value="CAD1827484.1"/>
    <property type="molecule type" value="Genomic_DNA"/>
</dbReference>
<evidence type="ECO:0000313" key="1">
    <source>
        <dbReference type="EMBL" id="CAD1827484.1"/>
    </source>
</evidence>
<sequence length="121" mass="13408">METWSCDVNFDLGIKVRIELVGTSSPRPRDVINVVDGVLSAVRRDTWPVIVKEGLAGPVCRIGSSDASTLWRSSTYCRFCWTCDDAASIRGDPIGSERTGVRRSSRGACRGEERNVVQVWF</sequence>
<accession>A0A6V7P9X0</accession>
<reference evidence="1" key="1">
    <citation type="submission" date="2020-07" db="EMBL/GenBank/DDBJ databases">
        <authorList>
            <person name="Lin J."/>
        </authorList>
    </citation>
    <scope>NUCLEOTIDE SEQUENCE</scope>
</reference>
<name>A0A6V7P9X0_ANACO</name>
<organism evidence="1">
    <name type="scientific">Ananas comosus var. bracteatus</name>
    <name type="common">red pineapple</name>
    <dbReference type="NCBI Taxonomy" id="296719"/>
    <lineage>
        <taxon>Eukaryota</taxon>
        <taxon>Viridiplantae</taxon>
        <taxon>Streptophyta</taxon>
        <taxon>Embryophyta</taxon>
        <taxon>Tracheophyta</taxon>
        <taxon>Spermatophyta</taxon>
        <taxon>Magnoliopsida</taxon>
        <taxon>Liliopsida</taxon>
        <taxon>Poales</taxon>
        <taxon>Bromeliaceae</taxon>
        <taxon>Bromelioideae</taxon>
        <taxon>Ananas</taxon>
    </lineage>
</organism>
<proteinExistence type="predicted"/>
<dbReference type="AlphaFoldDB" id="A0A6V7P9X0"/>